<accession>A0A8H6VYZ6</accession>
<dbReference type="GeneID" id="59348479"/>
<reference evidence="2" key="1">
    <citation type="submission" date="2020-05" db="EMBL/GenBank/DDBJ databases">
        <title>Mycena genomes resolve the evolution of fungal bioluminescence.</title>
        <authorList>
            <person name="Tsai I.J."/>
        </authorList>
    </citation>
    <scope>NUCLEOTIDE SEQUENCE</scope>
    <source>
        <strain evidence="2">171206Taipei</strain>
    </source>
</reference>
<dbReference type="AlphaFoldDB" id="A0A8H6VYZ6"/>
<evidence type="ECO:0000313" key="3">
    <source>
        <dbReference type="Proteomes" id="UP000636479"/>
    </source>
</evidence>
<comment type="caution">
    <text evidence="2">The sequence shown here is derived from an EMBL/GenBank/DDBJ whole genome shotgun (WGS) entry which is preliminary data.</text>
</comment>
<proteinExistence type="predicted"/>
<dbReference type="Proteomes" id="UP000636479">
    <property type="component" value="Unassembled WGS sequence"/>
</dbReference>
<feature type="compositionally biased region" description="Basic and acidic residues" evidence="1">
    <location>
        <begin position="520"/>
        <end position="537"/>
    </location>
</feature>
<feature type="region of interest" description="Disordered" evidence="1">
    <location>
        <begin position="515"/>
        <end position="537"/>
    </location>
</feature>
<keyword evidence="3" id="KW-1185">Reference proteome</keyword>
<evidence type="ECO:0000256" key="1">
    <source>
        <dbReference type="SAM" id="MobiDB-lite"/>
    </source>
</evidence>
<sequence length="537" mass="59138">MTHDTLRAEYASALAAPPGDVSPARIADLKRQLDAIVYPVAHLPTEITQSIFERLVTPPPDVTNDRWWIAPAVELTPTTAPMLLMQVCASWRAIALQLPALWAAVKITFRGPDRGPPVGEELDTWLTVACPTPRVLTLAGTVVGRERAHAEAVLKKHAGGVTHLRLSLELESLGLLQWSFPMPVLRRAYVTLAQDFGVGVFTSDDFVQLFRDTPALHDITVHGNIRRGSFALPWGQLTAVNSDSWSAADCLAVLQACPRLEKATFTDVFESPMPPPAGPIRPAALAVLQCTPFLPQLCDFLQPPNLTFLVTSHAPKPPRHGRFPAFLAPFSHTLTTFDYAAHYHSDADPLAVTWFDPLVALEKLQLIRPPEAFTRAFLLRLDRATHPQFLPRLRQLVIRKQQLFIDLAVIKAAWTRCPCIPYDDFFLPENAEAAEPTSPAPEPAPAPDPPLPTLDALVFIHHPFPRSAAYPGLGGPDAVGDVDWDALADLLWATEDAEGRPKMAVHVGTERENFVVPWDPEGREMKKTRPGDPKLDS</sequence>
<dbReference type="OrthoDB" id="2269034at2759"/>
<gene>
    <name evidence="2" type="ORF">MIND_00933900</name>
</gene>
<organism evidence="2 3">
    <name type="scientific">Mycena indigotica</name>
    <dbReference type="NCBI Taxonomy" id="2126181"/>
    <lineage>
        <taxon>Eukaryota</taxon>
        <taxon>Fungi</taxon>
        <taxon>Dikarya</taxon>
        <taxon>Basidiomycota</taxon>
        <taxon>Agaricomycotina</taxon>
        <taxon>Agaricomycetes</taxon>
        <taxon>Agaricomycetidae</taxon>
        <taxon>Agaricales</taxon>
        <taxon>Marasmiineae</taxon>
        <taxon>Mycenaceae</taxon>
        <taxon>Mycena</taxon>
    </lineage>
</organism>
<dbReference type="RefSeq" id="XP_037217375.1">
    <property type="nucleotide sequence ID" value="XM_037365963.1"/>
</dbReference>
<dbReference type="EMBL" id="JACAZF010000008">
    <property type="protein sequence ID" value="KAF7297016.1"/>
    <property type="molecule type" value="Genomic_DNA"/>
</dbReference>
<name>A0A8H6VYZ6_9AGAR</name>
<evidence type="ECO:0000313" key="2">
    <source>
        <dbReference type="EMBL" id="KAF7297016.1"/>
    </source>
</evidence>
<protein>
    <submittedName>
        <fullName evidence="2">F-box domain-containing protein</fullName>
    </submittedName>
</protein>